<evidence type="ECO:0000256" key="7">
    <source>
        <dbReference type="ARBA" id="ARBA00023136"/>
    </source>
</evidence>
<protein>
    <submittedName>
        <fullName evidence="9">Uncharacterized protein</fullName>
    </submittedName>
</protein>
<dbReference type="CDD" id="cd00267">
    <property type="entry name" value="ABC_ATPase"/>
    <property type="match status" value="1"/>
</dbReference>
<evidence type="ECO:0000256" key="1">
    <source>
        <dbReference type="ARBA" id="ARBA00004651"/>
    </source>
</evidence>
<dbReference type="OrthoDB" id="19727at2"/>
<evidence type="ECO:0000256" key="3">
    <source>
        <dbReference type="ARBA" id="ARBA00022692"/>
    </source>
</evidence>
<comment type="subcellular location">
    <subcellularLocation>
        <location evidence="1">Cell membrane</location>
        <topology evidence="1">Multi-pass membrane protein</topology>
    </subcellularLocation>
</comment>
<evidence type="ECO:0000256" key="8">
    <source>
        <dbReference type="SAM" id="Phobius"/>
    </source>
</evidence>
<sequence>MKNLIFLIKDKNSFFSILMVIVHQSIIASSIYFLTETIYNFQNNFDYSVYLASYLASMILPYIPGFISTIFLQKWINNIHKKFIFLFLSSNFIDSNNFNDNNLKDELNSIISRNSFMVINSSIHFYHDFLSLALNSILSVLVISFLLPKELVVGYLISSLISFILIFITKNKIEKISIKNEELFIKYGSILSKSHQNLSIGNKKNKTYLIEKIKCAGDEYYKQTIKNQYIKQSINFILAMIALLPTSYLIFHSTNSNTINSALIAAIIVNLTRIFNVLGSLNSLLSYIIEIPSTNGRLKVLFSFKKDNTNNSLKISDLYLNNKKYNSFNEILNKISTKNNGRYTITGENGSGKSTFVHFLKSKIPNESVIIPTNVNDLYWSNDLSFENLSTGQKIKMILKTNINSHEKYIILDEWDANLDYKNKMEINSLIDELSNNKVIIEVVHKAPS</sequence>
<dbReference type="AlphaFoldDB" id="A0A4R1X786"/>
<feature type="transmembrane region" description="Helical" evidence="8">
    <location>
        <begin position="125"/>
        <end position="146"/>
    </location>
</feature>
<keyword evidence="4" id="KW-0547">Nucleotide-binding</keyword>
<feature type="transmembrane region" description="Helical" evidence="8">
    <location>
        <begin position="47"/>
        <end position="72"/>
    </location>
</feature>
<dbReference type="GO" id="GO:0005524">
    <property type="term" value="F:ATP binding"/>
    <property type="evidence" value="ECO:0007669"/>
    <property type="project" value="UniProtKB-KW"/>
</dbReference>
<reference evidence="9 10" key="1">
    <citation type="submission" date="2019-03" db="EMBL/GenBank/DDBJ databases">
        <title>Genomic analyses of the natural microbiome of Caenorhabditis elegans.</title>
        <authorList>
            <person name="Samuel B."/>
        </authorList>
    </citation>
    <scope>NUCLEOTIDE SEQUENCE [LARGE SCALE GENOMIC DNA]</scope>
    <source>
        <strain evidence="9 10">JUb89</strain>
    </source>
</reference>
<keyword evidence="6 8" id="KW-1133">Transmembrane helix</keyword>
<evidence type="ECO:0000313" key="9">
    <source>
        <dbReference type="EMBL" id="TCM59377.1"/>
    </source>
</evidence>
<dbReference type="GO" id="GO:0042626">
    <property type="term" value="F:ATPase-coupled transmembrane transporter activity"/>
    <property type="evidence" value="ECO:0007669"/>
    <property type="project" value="TreeGrafter"/>
</dbReference>
<evidence type="ECO:0000313" key="10">
    <source>
        <dbReference type="Proteomes" id="UP000294963"/>
    </source>
</evidence>
<keyword evidence="10" id="KW-1185">Reference proteome</keyword>
<feature type="transmembrane region" description="Helical" evidence="8">
    <location>
        <begin position="233"/>
        <end position="251"/>
    </location>
</feature>
<dbReference type="GO" id="GO:0043190">
    <property type="term" value="C:ATP-binding cassette (ABC) transporter complex"/>
    <property type="evidence" value="ECO:0007669"/>
    <property type="project" value="TreeGrafter"/>
</dbReference>
<organism evidence="9 10">
    <name type="scientific">Acinetobacter calcoaceticus</name>
    <dbReference type="NCBI Taxonomy" id="471"/>
    <lineage>
        <taxon>Bacteria</taxon>
        <taxon>Pseudomonadati</taxon>
        <taxon>Pseudomonadota</taxon>
        <taxon>Gammaproteobacteria</taxon>
        <taxon>Moraxellales</taxon>
        <taxon>Moraxellaceae</taxon>
        <taxon>Acinetobacter</taxon>
        <taxon>Acinetobacter calcoaceticus/baumannii complex</taxon>
    </lineage>
</organism>
<dbReference type="SUPFAM" id="SSF52540">
    <property type="entry name" value="P-loop containing nucleoside triphosphate hydrolases"/>
    <property type="match status" value="1"/>
</dbReference>
<dbReference type="InterPro" id="IPR036640">
    <property type="entry name" value="ABC1_TM_sf"/>
</dbReference>
<dbReference type="PANTHER" id="PTHR43553">
    <property type="entry name" value="HEAVY METAL TRANSPORTER"/>
    <property type="match status" value="1"/>
</dbReference>
<proteinExistence type="predicted"/>
<gene>
    <name evidence="9" type="ORF">EC844_1449</name>
</gene>
<evidence type="ECO:0000256" key="5">
    <source>
        <dbReference type="ARBA" id="ARBA00022840"/>
    </source>
</evidence>
<dbReference type="InterPro" id="IPR050095">
    <property type="entry name" value="ECF_ABC_transporter_ATP-bd"/>
</dbReference>
<dbReference type="Gene3D" id="1.20.1560.10">
    <property type="entry name" value="ABC transporter type 1, transmembrane domain"/>
    <property type="match status" value="1"/>
</dbReference>
<feature type="transmembrane region" description="Helical" evidence="8">
    <location>
        <begin position="263"/>
        <end position="289"/>
    </location>
</feature>
<keyword evidence="5" id="KW-0067">ATP-binding</keyword>
<accession>A0A4R1X786</accession>
<comment type="caution">
    <text evidence="9">The sequence shown here is derived from an EMBL/GenBank/DDBJ whole genome shotgun (WGS) entry which is preliminary data.</text>
</comment>
<dbReference type="Gene3D" id="3.40.50.300">
    <property type="entry name" value="P-loop containing nucleotide triphosphate hydrolases"/>
    <property type="match status" value="1"/>
</dbReference>
<name>A0A4R1X786_ACICA</name>
<evidence type="ECO:0000256" key="4">
    <source>
        <dbReference type="ARBA" id="ARBA00022741"/>
    </source>
</evidence>
<dbReference type="InterPro" id="IPR027417">
    <property type="entry name" value="P-loop_NTPase"/>
</dbReference>
<keyword evidence="2" id="KW-0813">Transport</keyword>
<keyword evidence="3 8" id="KW-0812">Transmembrane</keyword>
<keyword evidence="7 8" id="KW-0472">Membrane</keyword>
<feature type="transmembrane region" description="Helical" evidence="8">
    <location>
        <begin position="12"/>
        <end position="35"/>
    </location>
</feature>
<dbReference type="Proteomes" id="UP000294963">
    <property type="component" value="Unassembled WGS sequence"/>
</dbReference>
<evidence type="ECO:0000256" key="2">
    <source>
        <dbReference type="ARBA" id="ARBA00022448"/>
    </source>
</evidence>
<dbReference type="SUPFAM" id="SSF90123">
    <property type="entry name" value="ABC transporter transmembrane region"/>
    <property type="match status" value="1"/>
</dbReference>
<evidence type="ECO:0000256" key="6">
    <source>
        <dbReference type="ARBA" id="ARBA00022989"/>
    </source>
</evidence>
<feature type="transmembrane region" description="Helical" evidence="8">
    <location>
        <begin position="152"/>
        <end position="169"/>
    </location>
</feature>
<dbReference type="EMBL" id="SLVJ01000044">
    <property type="protein sequence ID" value="TCM59377.1"/>
    <property type="molecule type" value="Genomic_DNA"/>
</dbReference>